<evidence type="ECO:0000313" key="2">
    <source>
        <dbReference type="EMBL" id="NKQ52571.1"/>
    </source>
</evidence>
<evidence type="ECO:0000313" key="3">
    <source>
        <dbReference type="Proteomes" id="UP000715441"/>
    </source>
</evidence>
<dbReference type="Pfam" id="PF13489">
    <property type="entry name" value="Methyltransf_23"/>
    <property type="match status" value="1"/>
</dbReference>
<protein>
    <submittedName>
        <fullName evidence="2">Class I SAM-dependent methyltransferase</fullName>
    </submittedName>
</protein>
<feature type="region of interest" description="Disordered" evidence="1">
    <location>
        <begin position="1"/>
        <end position="36"/>
    </location>
</feature>
<keyword evidence="2" id="KW-0808">Transferase</keyword>
<dbReference type="InterPro" id="IPR029063">
    <property type="entry name" value="SAM-dependent_MTases_sf"/>
</dbReference>
<dbReference type="GO" id="GO:0032259">
    <property type="term" value="P:methylation"/>
    <property type="evidence" value="ECO:0007669"/>
    <property type="project" value="UniProtKB-KW"/>
</dbReference>
<accession>A0ABX1IZJ3</accession>
<dbReference type="EMBL" id="JAAXLS010000003">
    <property type="protein sequence ID" value="NKQ52571.1"/>
    <property type="molecule type" value="Genomic_DNA"/>
</dbReference>
<organism evidence="2 3">
    <name type="scientific">Amycolatopsis acididurans</name>
    <dbReference type="NCBI Taxonomy" id="2724524"/>
    <lineage>
        <taxon>Bacteria</taxon>
        <taxon>Bacillati</taxon>
        <taxon>Actinomycetota</taxon>
        <taxon>Actinomycetes</taxon>
        <taxon>Pseudonocardiales</taxon>
        <taxon>Pseudonocardiaceae</taxon>
        <taxon>Amycolatopsis</taxon>
    </lineage>
</organism>
<proteinExistence type="predicted"/>
<dbReference type="Proteomes" id="UP000715441">
    <property type="component" value="Unassembled WGS sequence"/>
</dbReference>
<keyword evidence="2" id="KW-0489">Methyltransferase</keyword>
<keyword evidence="3" id="KW-1185">Reference proteome</keyword>
<name>A0ABX1IZJ3_9PSEU</name>
<gene>
    <name evidence="2" type="ORF">HFP15_06725</name>
</gene>
<feature type="compositionally biased region" description="Basic and acidic residues" evidence="1">
    <location>
        <begin position="20"/>
        <end position="36"/>
    </location>
</feature>
<sequence length="275" mass="31225">MRMERSEMANQESRAGNVRETSHTPGKIEIRLPRPSDRLDQDAEHCSVRVSGEWQDIRFHDYDRIYRIPGLYEQLFHDILQCSSPDVIGKLLKEQLQERGFEPQSLRVLDLGAGNGLVGEQLHRLGPDLLVGVDIIPEAREAALRDRPGTYDSYHVADVTELSPALKAELTAARFNTLCCVAALGYADIPPAAFRAAFNLISDNGWIAFNIKDRFLSEDDTSGFAALIRRLREANVLELLTSERYQHRRNVNGEPLYYVALVGRKHRDIPEEFVR</sequence>
<dbReference type="GO" id="GO:0008168">
    <property type="term" value="F:methyltransferase activity"/>
    <property type="evidence" value="ECO:0007669"/>
    <property type="project" value="UniProtKB-KW"/>
</dbReference>
<dbReference type="CDD" id="cd02440">
    <property type="entry name" value="AdoMet_MTases"/>
    <property type="match status" value="1"/>
</dbReference>
<reference evidence="2 3" key="1">
    <citation type="submission" date="2020-04" db="EMBL/GenBank/DDBJ databases">
        <title>Novel species.</title>
        <authorList>
            <person name="Teo W.F.A."/>
            <person name="Lipun K."/>
            <person name="Srisuk N."/>
            <person name="Duangmal K."/>
        </authorList>
    </citation>
    <scope>NUCLEOTIDE SEQUENCE [LARGE SCALE GENOMIC DNA]</scope>
    <source>
        <strain evidence="2 3">K13G38</strain>
    </source>
</reference>
<dbReference type="SUPFAM" id="SSF53335">
    <property type="entry name" value="S-adenosyl-L-methionine-dependent methyltransferases"/>
    <property type="match status" value="1"/>
</dbReference>
<evidence type="ECO:0000256" key="1">
    <source>
        <dbReference type="SAM" id="MobiDB-lite"/>
    </source>
</evidence>
<comment type="caution">
    <text evidence="2">The sequence shown here is derived from an EMBL/GenBank/DDBJ whole genome shotgun (WGS) entry which is preliminary data.</text>
</comment>
<dbReference type="Gene3D" id="3.40.50.150">
    <property type="entry name" value="Vaccinia Virus protein VP39"/>
    <property type="match status" value="1"/>
</dbReference>